<keyword evidence="1" id="KW-0833">Ubl conjugation pathway</keyword>
<keyword evidence="1" id="KW-0862">Zinc</keyword>
<keyword evidence="4" id="KW-1185">Reference proteome</keyword>
<dbReference type="OrthoDB" id="185455at2759"/>
<evidence type="ECO:0000313" key="3">
    <source>
        <dbReference type="EMBL" id="OCF59394.1"/>
    </source>
</evidence>
<evidence type="ECO:0000313" key="4">
    <source>
        <dbReference type="Proteomes" id="UP000092583"/>
    </source>
</evidence>
<sequence length="370" mass="42019">MSQNRHVRPTNLHRLFIQSMLSRRAIKEDVALEMYKRAVGACQANDDTFRPLHETTIRGFRTFITDVSDILHDLGMEVVLGQEQTGKGKSWVVLRNMDPTEVALQATDYTPLEIDYYRRVVKEIIESYPANSISHGQATTIVGELEGTMARHVAETLLDSLCSRGWLSKSKRGRYTLGVRAISELETYLKQQFEDYMQNCKHCKRVILDGVCCSKQGCDAHYHSYCYSAILKLPRPSCPECKSKFSEYEPSPIGEKAVSRAEDEFTGLRNKRKRPRGSTNRNGKGKSRADGDEEEDDTDEDEDELEEEEGRDGEGAGSGFIERAGPSGWRVDSSSRRRSIVPETQYLDDEAEADDDDEEEPPTSRRKSRR</sequence>
<comment type="function">
    <text evidence="1">Acts in a DNA repair pathway for removal of UV-induced DNA damage that is distinct from classical nucleotide excision repair and in repair of ionizing radiation damage. Functions in homologous recombination repair of DNA double strand breaks and in recovery of stalled replication forks.</text>
</comment>
<keyword evidence="1" id="KW-0233">DNA recombination</keyword>
<evidence type="ECO:0000256" key="2">
    <source>
        <dbReference type="SAM" id="MobiDB-lite"/>
    </source>
</evidence>
<keyword evidence="1" id="KW-0539">Nucleus</keyword>
<comment type="subunit">
    <text evidence="1">Component of the Smc5-Smc6 complex.</text>
</comment>
<dbReference type="EMBL" id="KI669460">
    <property type="protein sequence ID" value="OCF59394.1"/>
    <property type="molecule type" value="Genomic_DNA"/>
</dbReference>
<dbReference type="InterPro" id="IPR013083">
    <property type="entry name" value="Znf_RING/FYVE/PHD"/>
</dbReference>
<comment type="subcellular location">
    <subcellularLocation>
        <location evidence="1">Nucleus</location>
    </subcellularLocation>
</comment>
<dbReference type="Gene3D" id="3.90.1150.220">
    <property type="match status" value="1"/>
</dbReference>
<comment type="similarity">
    <text evidence="1">Belongs to the NSE1 family.</text>
</comment>
<dbReference type="EC" id="2.3.2.27" evidence="1"/>
<dbReference type="PANTHER" id="PTHR20973">
    <property type="entry name" value="NON-SMC ELEMENT 1-RELATED"/>
    <property type="match status" value="1"/>
</dbReference>
<dbReference type="InterPro" id="IPR036388">
    <property type="entry name" value="WH-like_DNA-bd_sf"/>
</dbReference>
<reference evidence="4" key="2">
    <citation type="submission" date="2013-12" db="EMBL/GenBank/DDBJ databases">
        <title>Evolution of pathogenesis and genome organization in the Tremellales.</title>
        <authorList>
            <person name="Cuomo C."/>
            <person name="Litvintseva A."/>
            <person name="Heitman J."/>
            <person name="Chen Y."/>
            <person name="Sun S."/>
            <person name="Springer D."/>
            <person name="Dromer F."/>
            <person name="Young S."/>
            <person name="Zeng Q."/>
            <person name="Chapman S."/>
            <person name="Gujja S."/>
            <person name="Saif S."/>
            <person name="Birren B."/>
        </authorList>
    </citation>
    <scope>NUCLEOTIDE SEQUENCE [LARGE SCALE GENOMIC DNA]</scope>
    <source>
        <strain evidence="4">CBS 10435</strain>
    </source>
</reference>
<protein>
    <recommendedName>
        <fullName evidence="1">Non-structural maintenance of chromosomes element 1 homolog</fullName>
        <ecNumber evidence="1">2.3.2.27</ecNumber>
    </recommendedName>
</protein>
<dbReference type="Gene3D" id="3.30.40.10">
    <property type="entry name" value="Zinc/RING finger domain, C3HC4 (zinc finger)"/>
    <property type="match status" value="1"/>
</dbReference>
<keyword evidence="1" id="KW-0808">Transferase</keyword>
<dbReference type="PANTHER" id="PTHR20973:SF0">
    <property type="entry name" value="NON-STRUCTURAL MAINTENANCE OF CHROMOSOMES ELEMENT 1 HOMOLOG"/>
    <property type="match status" value="1"/>
</dbReference>
<dbReference type="STRING" id="1331196.A0A1B9IVD3"/>
<dbReference type="Gene3D" id="1.10.10.10">
    <property type="entry name" value="Winged helix-like DNA-binding domain superfamily/Winged helix DNA-binding domain"/>
    <property type="match status" value="1"/>
</dbReference>
<dbReference type="AlphaFoldDB" id="A0A1B9IVD3"/>
<keyword evidence="1" id="KW-0479">Metal-binding</keyword>
<dbReference type="GO" id="GO:0005634">
    <property type="term" value="C:nucleus"/>
    <property type="evidence" value="ECO:0007669"/>
    <property type="project" value="UniProtKB-SubCell"/>
</dbReference>
<evidence type="ECO:0000256" key="1">
    <source>
        <dbReference type="RuleBase" id="RU368018"/>
    </source>
</evidence>
<dbReference type="Pfam" id="PF07574">
    <property type="entry name" value="SMC_Nse1"/>
    <property type="match status" value="1"/>
</dbReference>
<reference evidence="3 4" key="1">
    <citation type="submission" date="2013-07" db="EMBL/GenBank/DDBJ databases">
        <title>The Genome Sequence of Kwoniella mangroviensis CBS10435.</title>
        <authorList>
            <consortium name="The Broad Institute Genome Sequencing Platform"/>
            <person name="Cuomo C."/>
            <person name="Litvintseva A."/>
            <person name="Chen Y."/>
            <person name="Heitman J."/>
            <person name="Sun S."/>
            <person name="Springer D."/>
            <person name="Dromer F."/>
            <person name="Young S.K."/>
            <person name="Zeng Q."/>
            <person name="Gargeya S."/>
            <person name="Fitzgerald M."/>
            <person name="Abouelleil A."/>
            <person name="Alvarado L."/>
            <person name="Berlin A.M."/>
            <person name="Chapman S.B."/>
            <person name="Dewar J."/>
            <person name="Goldberg J."/>
            <person name="Griggs A."/>
            <person name="Gujja S."/>
            <person name="Hansen M."/>
            <person name="Howarth C."/>
            <person name="Imamovic A."/>
            <person name="Larimer J."/>
            <person name="McCowan C."/>
            <person name="Murphy C."/>
            <person name="Pearson M."/>
            <person name="Priest M."/>
            <person name="Roberts A."/>
            <person name="Saif S."/>
            <person name="Shea T."/>
            <person name="Sykes S."/>
            <person name="Wortman J."/>
            <person name="Nusbaum C."/>
            <person name="Birren B."/>
        </authorList>
    </citation>
    <scope>NUCLEOTIDE SEQUENCE [LARGE SCALE GENOMIC DNA]</scope>
    <source>
        <strain evidence="3 4">CBS 10435</strain>
    </source>
</reference>
<organism evidence="3 4">
    <name type="scientific">Kwoniella mangroviensis CBS 10435</name>
    <dbReference type="NCBI Taxonomy" id="1331196"/>
    <lineage>
        <taxon>Eukaryota</taxon>
        <taxon>Fungi</taxon>
        <taxon>Dikarya</taxon>
        <taxon>Basidiomycota</taxon>
        <taxon>Agaricomycotina</taxon>
        <taxon>Tremellomycetes</taxon>
        <taxon>Tremellales</taxon>
        <taxon>Cryptococcaceae</taxon>
        <taxon>Kwoniella</taxon>
    </lineage>
</organism>
<proteinExistence type="inferred from homology"/>
<dbReference type="GO" id="GO:0000724">
    <property type="term" value="P:double-strand break repair via homologous recombination"/>
    <property type="evidence" value="ECO:0007669"/>
    <property type="project" value="TreeGrafter"/>
</dbReference>
<dbReference type="InterPro" id="IPR011513">
    <property type="entry name" value="Nse1"/>
</dbReference>
<name>A0A1B9IVD3_9TREE</name>
<dbReference type="GO" id="GO:0008270">
    <property type="term" value="F:zinc ion binding"/>
    <property type="evidence" value="ECO:0007669"/>
    <property type="project" value="UniProtKB-KW"/>
</dbReference>
<gene>
    <name evidence="3" type="ORF">L486_02059</name>
</gene>
<feature type="compositionally biased region" description="Acidic residues" evidence="2">
    <location>
        <begin position="346"/>
        <end position="361"/>
    </location>
</feature>
<keyword evidence="1" id="KW-0227">DNA damage</keyword>
<dbReference type="Proteomes" id="UP000092583">
    <property type="component" value="Unassembled WGS sequence"/>
</dbReference>
<keyword evidence="1" id="KW-0863">Zinc-finger</keyword>
<dbReference type="GO" id="GO:0061630">
    <property type="term" value="F:ubiquitin protein ligase activity"/>
    <property type="evidence" value="ECO:0007669"/>
    <property type="project" value="UniProtKB-EC"/>
</dbReference>
<feature type="region of interest" description="Disordered" evidence="2">
    <location>
        <begin position="246"/>
        <end position="370"/>
    </location>
</feature>
<feature type="compositionally biased region" description="Acidic residues" evidence="2">
    <location>
        <begin position="291"/>
        <end position="311"/>
    </location>
</feature>
<comment type="catalytic activity">
    <reaction evidence="1">
        <text>S-ubiquitinyl-[E2 ubiquitin-conjugating enzyme]-L-cysteine + [acceptor protein]-L-lysine = [E2 ubiquitin-conjugating enzyme]-L-cysteine + N(6)-ubiquitinyl-[acceptor protein]-L-lysine.</text>
        <dbReference type="EC" id="2.3.2.27"/>
    </reaction>
</comment>
<dbReference type="GO" id="GO:0030915">
    <property type="term" value="C:Smc5-Smc6 complex"/>
    <property type="evidence" value="ECO:0007669"/>
    <property type="project" value="UniProtKB-UniRule"/>
</dbReference>
<keyword evidence="1" id="KW-0234">DNA repair</keyword>
<accession>A0A1B9IVD3</accession>